<dbReference type="OrthoDB" id="9970795at2"/>
<gene>
    <name evidence="1" type="ORF">LY60_01460</name>
</gene>
<dbReference type="AlphaFoldDB" id="A0A562JFL6"/>
<organism evidence="1 2">
    <name type="scientific">Sedimentibacter saalensis</name>
    <dbReference type="NCBI Taxonomy" id="130788"/>
    <lineage>
        <taxon>Bacteria</taxon>
        <taxon>Bacillati</taxon>
        <taxon>Bacillota</taxon>
        <taxon>Tissierellia</taxon>
        <taxon>Sedimentibacter</taxon>
    </lineage>
</organism>
<sequence length="179" mass="20720">MNKKLIGITLLLCLSTVFFAYRSFNLNNQLEQSNDIIDSITWSELINLNNSLHRISNELMDYDHNLDEKELYFTLIGKESSRLNEIGVNLQKLLSSDNLIYEEYIWKISVFINDITSGRLIDEEKIHQVAVVIDKQQMDLQNMFFSYNAIGVSGVNNAENIEQIKDILNIIIDEINEVN</sequence>
<dbReference type="Proteomes" id="UP000315343">
    <property type="component" value="Unassembled WGS sequence"/>
</dbReference>
<proteinExistence type="predicted"/>
<evidence type="ECO:0000313" key="2">
    <source>
        <dbReference type="Proteomes" id="UP000315343"/>
    </source>
</evidence>
<evidence type="ECO:0000313" key="1">
    <source>
        <dbReference type="EMBL" id="TWH81705.1"/>
    </source>
</evidence>
<name>A0A562JFL6_9FIRM</name>
<reference evidence="1 2" key="1">
    <citation type="submission" date="2019-07" db="EMBL/GenBank/DDBJ databases">
        <title>Genomic Encyclopedia of Type Strains, Phase I: the one thousand microbial genomes (KMG-I) project.</title>
        <authorList>
            <person name="Kyrpides N."/>
        </authorList>
    </citation>
    <scope>NUCLEOTIDE SEQUENCE [LARGE SCALE GENOMIC DNA]</scope>
    <source>
        <strain evidence="1 2">DSM 13558</strain>
    </source>
</reference>
<accession>A0A562JFL6</accession>
<protein>
    <submittedName>
        <fullName evidence="1">Uncharacterized protein</fullName>
    </submittedName>
</protein>
<dbReference type="EMBL" id="VLKH01000003">
    <property type="protein sequence ID" value="TWH81705.1"/>
    <property type="molecule type" value="Genomic_DNA"/>
</dbReference>
<comment type="caution">
    <text evidence="1">The sequence shown here is derived from an EMBL/GenBank/DDBJ whole genome shotgun (WGS) entry which is preliminary data.</text>
</comment>
<dbReference type="RefSeq" id="WP_145081880.1">
    <property type="nucleotide sequence ID" value="NZ_VLKH01000003.1"/>
</dbReference>
<keyword evidence="2" id="KW-1185">Reference proteome</keyword>